<accession>A0A542Y7K1</accession>
<gene>
    <name evidence="2" type="ORF">FB468_2063</name>
</gene>
<organism evidence="2 3">
    <name type="scientific">Leucobacter komagatae</name>
    <dbReference type="NCBI Taxonomy" id="55969"/>
    <lineage>
        <taxon>Bacteria</taxon>
        <taxon>Bacillati</taxon>
        <taxon>Actinomycetota</taxon>
        <taxon>Actinomycetes</taxon>
        <taxon>Micrococcales</taxon>
        <taxon>Microbacteriaceae</taxon>
        <taxon>Leucobacter</taxon>
    </lineage>
</organism>
<evidence type="ECO:0000313" key="2">
    <source>
        <dbReference type="EMBL" id="TQL44025.1"/>
    </source>
</evidence>
<protein>
    <submittedName>
        <fullName evidence="2">Uncharacterized protein</fullName>
    </submittedName>
</protein>
<evidence type="ECO:0000313" key="3">
    <source>
        <dbReference type="Proteomes" id="UP000319094"/>
    </source>
</evidence>
<reference evidence="2 3" key="1">
    <citation type="submission" date="2019-06" db="EMBL/GenBank/DDBJ databases">
        <title>Sequencing the genomes of 1000 actinobacteria strains.</title>
        <authorList>
            <person name="Klenk H.-P."/>
        </authorList>
    </citation>
    <scope>NUCLEOTIDE SEQUENCE [LARGE SCALE GENOMIC DNA]</scope>
    <source>
        <strain evidence="2 3">DSM 8803</strain>
    </source>
</reference>
<dbReference type="AlphaFoldDB" id="A0A542Y7K1"/>
<dbReference type="RefSeq" id="WP_141887254.1">
    <property type="nucleotide sequence ID" value="NZ_VFON01000001.1"/>
</dbReference>
<name>A0A542Y7K1_9MICO</name>
<dbReference type="OrthoDB" id="4411595at2"/>
<comment type="caution">
    <text evidence="2">The sequence shown here is derived from an EMBL/GenBank/DDBJ whole genome shotgun (WGS) entry which is preliminary data.</text>
</comment>
<feature type="region of interest" description="Disordered" evidence="1">
    <location>
        <begin position="238"/>
        <end position="260"/>
    </location>
</feature>
<keyword evidence="3" id="KW-1185">Reference proteome</keyword>
<sequence length="602" mass="64144">MRITFEASTLTASAEDRLITGLLIPYGEQGNSNLGKFSVPQGAFSLPTDPAQMTVNVEHEREAVFGHGARLTETPEGIMFAAYAAKTPEGDAALRDSQPGPNGEPPKLGFFSAEVASVKIAGGLAKAGRLFGAALVKRPAFPSATLLASYDEDEENGTTETVLETEGEDEGSDGSSEATETVEKYTDEFVDEDGNESSRETTITTVEDGNTTTITTETVIVEPDADTTEEEEESIVSTLTASARRGATRPAAVTSSSREASPQENLQTLFAAMSQVKQGLASQDTLLAALKQIKTDGALGVGAGGGKNKGLPDHWMGQLWDGREYDRKFINLCSLGTDVQAVRKRGYKAHRGTAAAPVDRYDGNWAGNLAEINSAEAFITEQSSTLHRFALANTIAREFFDLPGGEEYLEAFFKLIVEDYAMWSDYKALSIIGETAGAPIMARPRSPRYEGGVGLGMLIQGITTVNRTRDTASYAIVTEEVMDELLDTPKDLIPEYITFDFNTELTGSAANGKVQVVEAERASLVGLDGKPLVAADSLSVIVGAQRAIEFEENGTTPIKVDALQIAIGAVDRAVHGYVDSLVVREDSVVLISDKAAPVADKG</sequence>
<feature type="region of interest" description="Disordered" evidence="1">
    <location>
        <begin position="147"/>
        <end position="201"/>
    </location>
</feature>
<dbReference type="Proteomes" id="UP000319094">
    <property type="component" value="Unassembled WGS sequence"/>
</dbReference>
<proteinExistence type="predicted"/>
<dbReference type="EMBL" id="VFON01000001">
    <property type="protein sequence ID" value="TQL44025.1"/>
    <property type="molecule type" value="Genomic_DNA"/>
</dbReference>
<evidence type="ECO:0000256" key="1">
    <source>
        <dbReference type="SAM" id="MobiDB-lite"/>
    </source>
</evidence>
<feature type="compositionally biased region" description="Acidic residues" evidence="1">
    <location>
        <begin position="150"/>
        <end position="172"/>
    </location>
</feature>